<feature type="compositionally biased region" description="Polar residues" evidence="1">
    <location>
        <begin position="1"/>
        <end position="15"/>
    </location>
</feature>
<proteinExistence type="predicted"/>
<evidence type="ECO:0008006" key="5">
    <source>
        <dbReference type="Google" id="ProtNLM"/>
    </source>
</evidence>
<keyword evidence="2" id="KW-1133">Transmembrane helix</keyword>
<feature type="transmembrane region" description="Helical" evidence="2">
    <location>
        <begin position="105"/>
        <end position="130"/>
    </location>
</feature>
<dbReference type="AlphaFoldDB" id="A0AA88ND19"/>
<reference evidence="3" key="1">
    <citation type="submission" date="2023-07" db="EMBL/GenBank/DDBJ databases">
        <title>Chromosome-level Genome Assembly of Striped Snakehead (Channa striata).</title>
        <authorList>
            <person name="Liu H."/>
        </authorList>
    </citation>
    <scope>NUCLEOTIDE SEQUENCE</scope>
    <source>
        <strain evidence="3">Gz</strain>
        <tissue evidence="3">Muscle</tissue>
    </source>
</reference>
<evidence type="ECO:0000256" key="2">
    <source>
        <dbReference type="SAM" id="Phobius"/>
    </source>
</evidence>
<dbReference type="Proteomes" id="UP001187415">
    <property type="component" value="Unassembled WGS sequence"/>
</dbReference>
<comment type="caution">
    <text evidence="3">The sequence shown here is derived from an EMBL/GenBank/DDBJ whole genome shotgun (WGS) entry which is preliminary data.</text>
</comment>
<keyword evidence="2" id="KW-0472">Membrane</keyword>
<dbReference type="GO" id="GO:0005886">
    <property type="term" value="C:plasma membrane"/>
    <property type="evidence" value="ECO:0007669"/>
    <property type="project" value="TreeGrafter"/>
</dbReference>
<evidence type="ECO:0000313" key="4">
    <source>
        <dbReference type="Proteomes" id="UP001187415"/>
    </source>
</evidence>
<evidence type="ECO:0000313" key="3">
    <source>
        <dbReference type="EMBL" id="KAK2851611.1"/>
    </source>
</evidence>
<dbReference type="InterPro" id="IPR053067">
    <property type="entry name" value="SUSD3"/>
</dbReference>
<keyword evidence="2" id="KW-0812">Transmembrane</keyword>
<feature type="region of interest" description="Disordered" evidence="1">
    <location>
        <begin position="155"/>
        <end position="175"/>
    </location>
</feature>
<dbReference type="PANTHER" id="PTHR46879">
    <property type="entry name" value="SUSHI DOMAIN-CONTAINING PROTEIN 3"/>
    <property type="match status" value="1"/>
</dbReference>
<gene>
    <name evidence="3" type="ORF">Q5P01_007887</name>
</gene>
<sequence>MSTATAPIVNGSRTDSTNRGDGRERKKSGPSQAQCSPMQLPALGTQKIIQGNGTSVGTIISLQCPAKHKLVGSQLKCVMATNSTHWVGDTYCKPLSPFENYGFRVAVLASIISSAIIFFMSMAFITCCLLSCTKKDKRKKEESRESDAWQWAERAQHQENNRSHHNHKGRNNNNNTQEKMLSLWESHDPAVCDSARACRCHKAYSPACTYGSTASLAALPCQDYEQPLLHPVPGSVQISGPPQYLGPPPSTCQTIRPDLVQMSAIGRPGLLWQDGGQERRLSRVRLSIPDESNTRNINSTEEFSIRIISV</sequence>
<dbReference type="EMBL" id="JAUPFM010000005">
    <property type="protein sequence ID" value="KAK2851611.1"/>
    <property type="molecule type" value="Genomic_DNA"/>
</dbReference>
<evidence type="ECO:0000256" key="1">
    <source>
        <dbReference type="SAM" id="MobiDB-lite"/>
    </source>
</evidence>
<protein>
    <recommendedName>
        <fullName evidence="5">Sushi domain containing 3</fullName>
    </recommendedName>
</protein>
<keyword evidence="4" id="KW-1185">Reference proteome</keyword>
<organism evidence="3 4">
    <name type="scientific">Channa striata</name>
    <name type="common">Snakehead murrel</name>
    <name type="synonym">Ophicephalus striatus</name>
    <dbReference type="NCBI Taxonomy" id="64152"/>
    <lineage>
        <taxon>Eukaryota</taxon>
        <taxon>Metazoa</taxon>
        <taxon>Chordata</taxon>
        <taxon>Craniata</taxon>
        <taxon>Vertebrata</taxon>
        <taxon>Euteleostomi</taxon>
        <taxon>Actinopterygii</taxon>
        <taxon>Neopterygii</taxon>
        <taxon>Teleostei</taxon>
        <taxon>Neoteleostei</taxon>
        <taxon>Acanthomorphata</taxon>
        <taxon>Anabantaria</taxon>
        <taxon>Anabantiformes</taxon>
        <taxon>Channoidei</taxon>
        <taxon>Channidae</taxon>
        <taxon>Channa</taxon>
    </lineage>
</organism>
<name>A0AA88ND19_CHASR</name>
<dbReference type="PANTHER" id="PTHR46879:SF1">
    <property type="entry name" value="SUSHI DOMAIN-CONTAINING PROTEIN 3"/>
    <property type="match status" value="1"/>
</dbReference>
<accession>A0AA88ND19</accession>
<feature type="region of interest" description="Disordered" evidence="1">
    <location>
        <begin position="1"/>
        <end position="35"/>
    </location>
</feature>